<dbReference type="InterPro" id="IPR010273">
    <property type="entry name" value="DUF881"/>
</dbReference>
<dbReference type="Gene3D" id="3.30.70.1880">
    <property type="entry name" value="Protein of unknown function DUF881"/>
    <property type="match status" value="1"/>
</dbReference>
<protein>
    <submittedName>
        <fullName evidence="3">DUF881 domain-containing protein</fullName>
    </submittedName>
</protein>
<name>A0ABP8WFX8_9ACTN</name>
<proteinExistence type="inferred from homology"/>
<reference evidence="4" key="1">
    <citation type="journal article" date="2019" name="Int. J. Syst. Evol. Microbiol.">
        <title>The Global Catalogue of Microorganisms (GCM) 10K type strain sequencing project: providing services to taxonomists for standard genome sequencing and annotation.</title>
        <authorList>
            <consortium name="The Broad Institute Genomics Platform"/>
            <consortium name="The Broad Institute Genome Sequencing Center for Infectious Disease"/>
            <person name="Wu L."/>
            <person name="Ma J."/>
        </authorList>
    </citation>
    <scope>NUCLEOTIDE SEQUENCE [LARGE SCALE GENOMIC DNA]</scope>
    <source>
        <strain evidence="4">JCM 18127</strain>
    </source>
</reference>
<evidence type="ECO:0000256" key="2">
    <source>
        <dbReference type="SAM" id="MobiDB-lite"/>
    </source>
</evidence>
<gene>
    <name evidence="3" type="ORF">GCM10023226_27240</name>
</gene>
<dbReference type="Proteomes" id="UP001500621">
    <property type="component" value="Unassembled WGS sequence"/>
</dbReference>
<evidence type="ECO:0000313" key="3">
    <source>
        <dbReference type="EMBL" id="GAA4687907.1"/>
    </source>
</evidence>
<dbReference type="PANTHER" id="PTHR37313:SF4">
    <property type="entry name" value="CONSERVED MEMBRANE PROTEIN-RELATED"/>
    <property type="match status" value="1"/>
</dbReference>
<comment type="similarity">
    <text evidence="1">Belongs to the UPF0749 family.</text>
</comment>
<sequence length="287" mass="30148">MQSTGVLAWAHAPVTLVGVTDVATRAPETGPEPDPAEGGVAGGRRRGAWRWGTPVVLLLSGALFTISYANSDGTDLRPGRYTDLAALVEAESDSYDALRVEVDDLDSQIERLSAGIAGTRVQRLRREVARLEPSAGLTPVSGEGITVSLADGPSENVDAAEAAGYSLNRLVVHQQDIQAVVNAMWLGGAEAVTLQGQRIVSTTGIRCEGNAVTLQGIPYAQPFVISAVGDPDRLQAALEGDADVQAYRDDAANPLLEIGFDLDAEDDIEAPAYEGLLDLGYARPLTS</sequence>
<keyword evidence="4" id="KW-1185">Reference proteome</keyword>
<dbReference type="Pfam" id="PF05949">
    <property type="entry name" value="DUF881"/>
    <property type="match status" value="1"/>
</dbReference>
<accession>A0ABP8WFX8</accession>
<evidence type="ECO:0000256" key="1">
    <source>
        <dbReference type="ARBA" id="ARBA00009108"/>
    </source>
</evidence>
<dbReference type="PANTHER" id="PTHR37313">
    <property type="entry name" value="UPF0749 PROTEIN RV1825"/>
    <property type="match status" value="1"/>
</dbReference>
<comment type="caution">
    <text evidence="3">The sequence shown here is derived from an EMBL/GenBank/DDBJ whole genome shotgun (WGS) entry which is preliminary data.</text>
</comment>
<feature type="region of interest" description="Disordered" evidence="2">
    <location>
        <begin position="24"/>
        <end position="45"/>
    </location>
</feature>
<dbReference type="EMBL" id="BAABIM010000002">
    <property type="protein sequence ID" value="GAA4687907.1"/>
    <property type="molecule type" value="Genomic_DNA"/>
</dbReference>
<evidence type="ECO:0000313" key="4">
    <source>
        <dbReference type="Proteomes" id="UP001500621"/>
    </source>
</evidence>
<organism evidence="3 4">
    <name type="scientific">Nocardioides nanhaiensis</name>
    <dbReference type="NCBI Taxonomy" id="1476871"/>
    <lineage>
        <taxon>Bacteria</taxon>
        <taxon>Bacillati</taxon>
        <taxon>Actinomycetota</taxon>
        <taxon>Actinomycetes</taxon>
        <taxon>Propionibacteriales</taxon>
        <taxon>Nocardioidaceae</taxon>
        <taxon>Nocardioides</taxon>
    </lineage>
</organism>